<keyword evidence="2" id="KW-1185">Reference proteome</keyword>
<evidence type="ECO:0000313" key="1">
    <source>
        <dbReference type="EMBL" id="GAA5509132.1"/>
    </source>
</evidence>
<evidence type="ECO:0000313" key="2">
    <source>
        <dbReference type="Proteomes" id="UP001416858"/>
    </source>
</evidence>
<dbReference type="RefSeq" id="WP_345685935.1">
    <property type="nucleotide sequence ID" value="NZ_BAABRO010000012.1"/>
</dbReference>
<organism evidence="1 2">
    <name type="scientific">Novipirellula caenicola</name>
    <dbReference type="NCBI Taxonomy" id="1536901"/>
    <lineage>
        <taxon>Bacteria</taxon>
        <taxon>Pseudomonadati</taxon>
        <taxon>Planctomycetota</taxon>
        <taxon>Planctomycetia</taxon>
        <taxon>Pirellulales</taxon>
        <taxon>Pirellulaceae</taxon>
        <taxon>Novipirellula</taxon>
    </lineage>
</organism>
<comment type="caution">
    <text evidence="1">The sequence shown here is derived from an EMBL/GenBank/DDBJ whole genome shotgun (WGS) entry which is preliminary data.</text>
</comment>
<dbReference type="Proteomes" id="UP001416858">
    <property type="component" value="Unassembled WGS sequence"/>
</dbReference>
<protein>
    <submittedName>
        <fullName evidence="1">Uncharacterized protein</fullName>
    </submittedName>
</protein>
<accession>A0ABP9VVH6</accession>
<sequence length="213" mass="24436">MQMPEVFTHATFAQIPDEYGIYAFYLNFEYVLRSAEVKTNLNPTDFDRILAKSNRAHRLSNPKDVQINVYGHSVEFASFYTMQARHLIACGATDSTFTSNQLLQFAQVLDKCTLLTTPLYIGIAEKQFLSSRFAQHKAKYERLKAKVPQPEAASGDKKFARGKQFYHRLVRRKIEFRDLAFACIPLSANEVKFARPVEKLLHAFVNPPLSDKH</sequence>
<dbReference type="EMBL" id="BAABRO010000012">
    <property type="protein sequence ID" value="GAA5509132.1"/>
    <property type="molecule type" value="Genomic_DNA"/>
</dbReference>
<proteinExistence type="predicted"/>
<gene>
    <name evidence="1" type="ORF">Rcae01_04601</name>
</gene>
<reference evidence="1 2" key="1">
    <citation type="submission" date="2024-02" db="EMBL/GenBank/DDBJ databases">
        <title>Rhodopirellula caenicola NBRC 110016.</title>
        <authorList>
            <person name="Ichikawa N."/>
            <person name="Katano-Makiyama Y."/>
            <person name="Hidaka K."/>
        </authorList>
    </citation>
    <scope>NUCLEOTIDE SEQUENCE [LARGE SCALE GENOMIC DNA]</scope>
    <source>
        <strain evidence="1 2">NBRC 110016</strain>
    </source>
</reference>
<name>A0ABP9VVH6_9BACT</name>